<dbReference type="EMBL" id="JAHBAY010000017">
    <property type="protein sequence ID" value="MBT0773387.1"/>
    <property type="molecule type" value="Genomic_DNA"/>
</dbReference>
<name>A0ABS5TRG3_9ACTN</name>
<gene>
    <name evidence="1" type="ORF">KIH74_30860</name>
</gene>
<accession>A0ABS5TRG3</accession>
<evidence type="ECO:0000313" key="2">
    <source>
        <dbReference type="Proteomes" id="UP001197247"/>
    </source>
</evidence>
<sequence length="302" mass="32132">MTDKLCQEKDFTEKLGESARLASEDALTHGWDCVAGNIELAGQAISEVTEEISRTIDDTSTAAAALREITDLLSASEVAERLEIAVAELGHAREALEASSRRVDEAAGYAGLAASGFLTGALSDLPAGLLDVAGRIATIEDSTRSELDQVTRFGEGAGATAGPGVPLGVDSVRTWIRQLPEEGHGPRRHGAQVSLRQLTDRALHRIDPITGTTEDGVAAGKNHQCSRVATRVNTDAAYVCADRYIRATAEFAVARAGALTESQDSWMVRIRLSRIFGPTYRQHVSGVRREGSVSAPTGNPRK</sequence>
<dbReference type="RefSeq" id="WP_214159929.1">
    <property type="nucleotide sequence ID" value="NZ_JAHBAY010000017.1"/>
</dbReference>
<protein>
    <submittedName>
        <fullName evidence="1">Uncharacterized protein</fullName>
    </submittedName>
</protein>
<evidence type="ECO:0000313" key="1">
    <source>
        <dbReference type="EMBL" id="MBT0773387.1"/>
    </source>
</evidence>
<comment type="caution">
    <text evidence="1">The sequence shown here is derived from an EMBL/GenBank/DDBJ whole genome shotgun (WGS) entry which is preliminary data.</text>
</comment>
<dbReference type="Proteomes" id="UP001197247">
    <property type="component" value="Unassembled WGS sequence"/>
</dbReference>
<organism evidence="1 2">
    <name type="scientific">Kineosporia corallincola</name>
    <dbReference type="NCBI Taxonomy" id="2835133"/>
    <lineage>
        <taxon>Bacteria</taxon>
        <taxon>Bacillati</taxon>
        <taxon>Actinomycetota</taxon>
        <taxon>Actinomycetes</taxon>
        <taxon>Kineosporiales</taxon>
        <taxon>Kineosporiaceae</taxon>
        <taxon>Kineosporia</taxon>
    </lineage>
</organism>
<proteinExistence type="predicted"/>
<keyword evidence="2" id="KW-1185">Reference proteome</keyword>
<reference evidence="1 2" key="1">
    <citation type="submission" date="2021-05" db="EMBL/GenBank/DDBJ databases">
        <title>Kineosporia and Streptomyces sp. nov. two new marine actinobacteria isolated from Coral.</title>
        <authorList>
            <person name="Buangrab K."/>
            <person name="Sutthacheep M."/>
            <person name="Yeemin T."/>
            <person name="Harunari E."/>
            <person name="Igarashi Y."/>
            <person name="Kanchanasin P."/>
            <person name="Tanasupawat S."/>
            <person name="Phongsopitanun W."/>
        </authorList>
    </citation>
    <scope>NUCLEOTIDE SEQUENCE [LARGE SCALE GENOMIC DNA]</scope>
    <source>
        <strain evidence="1 2">J2-2</strain>
    </source>
</reference>